<dbReference type="Proteomes" id="UP000799441">
    <property type="component" value="Unassembled WGS sequence"/>
</dbReference>
<dbReference type="AlphaFoldDB" id="A0A9P4UR62"/>
<gene>
    <name evidence="4" type="ORF">K431DRAFT_283902</name>
</gene>
<dbReference type="InterPro" id="IPR056798">
    <property type="entry name" value="ADH_Fe_C"/>
</dbReference>
<accession>A0A9P4UR62</accession>
<dbReference type="CDD" id="cd08192">
    <property type="entry name" value="MAR-like"/>
    <property type="match status" value="1"/>
</dbReference>
<dbReference type="InterPro" id="IPR001670">
    <property type="entry name" value="ADH_Fe/GldA"/>
</dbReference>
<dbReference type="SUPFAM" id="SSF56796">
    <property type="entry name" value="Dehydroquinate synthase-like"/>
    <property type="match status" value="1"/>
</dbReference>
<reference evidence="4" key="1">
    <citation type="journal article" date="2020" name="Stud. Mycol.">
        <title>101 Dothideomycetes genomes: a test case for predicting lifestyles and emergence of pathogens.</title>
        <authorList>
            <person name="Haridas S."/>
            <person name="Albert R."/>
            <person name="Binder M."/>
            <person name="Bloem J."/>
            <person name="Labutti K."/>
            <person name="Salamov A."/>
            <person name="Andreopoulos B."/>
            <person name="Baker S."/>
            <person name="Barry K."/>
            <person name="Bills G."/>
            <person name="Bluhm B."/>
            <person name="Cannon C."/>
            <person name="Castanera R."/>
            <person name="Culley D."/>
            <person name="Daum C."/>
            <person name="Ezra D."/>
            <person name="Gonzalez J."/>
            <person name="Henrissat B."/>
            <person name="Kuo A."/>
            <person name="Liang C."/>
            <person name="Lipzen A."/>
            <person name="Lutzoni F."/>
            <person name="Magnuson J."/>
            <person name="Mondo S."/>
            <person name="Nolan M."/>
            <person name="Ohm R."/>
            <person name="Pangilinan J."/>
            <person name="Park H.-J."/>
            <person name="Ramirez L."/>
            <person name="Alfaro M."/>
            <person name="Sun H."/>
            <person name="Tritt A."/>
            <person name="Yoshinaga Y."/>
            <person name="Zwiers L.-H."/>
            <person name="Turgeon B."/>
            <person name="Goodwin S."/>
            <person name="Spatafora J."/>
            <person name="Crous P."/>
            <person name="Grigoriev I."/>
        </authorList>
    </citation>
    <scope>NUCLEOTIDE SEQUENCE</scope>
    <source>
        <strain evidence="4">CBS 116435</strain>
    </source>
</reference>
<sequence length="482" mass="52393">MSQLLSAMVARQASASPSPAALYHLHGGRTHNARSVASRSSWRSGTSILPHYRRSIIKQAFCIQPSDVLGRDVKSSSALRLQRHSSIPHFRQTTTASKRFKTTMTEDSQDPLSGLWMPTHLQRLHYGSGSVGKHLLGCLPKDTSKAFIISTNSLASKTDLIKQVEAQLGPKHAGTFSKIGQHAPVKQLDEATNQVLEDESIDTIISIGGGSPIDSAKAISYRLNEKKPDSFLYHIAIPTTLSAAECTLFAGYTSEEGRKIGVAHPKLVPQVVIYDSKFVLETPPWLVSSTAMRAMDHAMEMMYHPYSTEYPCRKMALAAAGDLFQYLPLYKQNPKDEQAITMLQLASFGSLGFYGYNAKGGLGLSHSLGYALGSPYQIPHGITSCLTLGHVVKLKAKLSSADAVQIARMVPYIGLKSTGDTVQDALAVGDAVLNLVEVLGLKTTLTEKGVDKDQIDVITRLATASESGEFYDRVRDIVANIY</sequence>
<dbReference type="Gene3D" id="3.40.50.1970">
    <property type="match status" value="1"/>
</dbReference>
<name>A0A9P4UR62_9PEZI</name>
<organism evidence="4 5">
    <name type="scientific">Polychaeton citri CBS 116435</name>
    <dbReference type="NCBI Taxonomy" id="1314669"/>
    <lineage>
        <taxon>Eukaryota</taxon>
        <taxon>Fungi</taxon>
        <taxon>Dikarya</taxon>
        <taxon>Ascomycota</taxon>
        <taxon>Pezizomycotina</taxon>
        <taxon>Dothideomycetes</taxon>
        <taxon>Dothideomycetidae</taxon>
        <taxon>Capnodiales</taxon>
        <taxon>Capnodiaceae</taxon>
        <taxon>Polychaeton</taxon>
    </lineage>
</organism>
<dbReference type="PANTHER" id="PTHR11496:SF97">
    <property type="entry name" value="ALCOHOL DEHYDROGENASE IRON-TYPE_GLYCEROL DEHYDROGENASE GLDA DOMAIN-CONTAINING PROTEIN"/>
    <property type="match status" value="1"/>
</dbReference>
<evidence type="ECO:0000313" key="4">
    <source>
        <dbReference type="EMBL" id="KAF2722488.1"/>
    </source>
</evidence>
<dbReference type="PANTHER" id="PTHR11496">
    <property type="entry name" value="ALCOHOL DEHYDROGENASE"/>
    <property type="match status" value="1"/>
</dbReference>
<dbReference type="PROSITE" id="PS00060">
    <property type="entry name" value="ADH_IRON_2"/>
    <property type="match status" value="1"/>
</dbReference>
<dbReference type="GO" id="GO:0005739">
    <property type="term" value="C:mitochondrion"/>
    <property type="evidence" value="ECO:0007669"/>
    <property type="project" value="TreeGrafter"/>
</dbReference>
<dbReference type="Pfam" id="PF25137">
    <property type="entry name" value="ADH_Fe_C"/>
    <property type="match status" value="1"/>
</dbReference>
<feature type="domain" description="Alcohol dehydrogenase iron-type/glycerol dehydrogenase GldA" evidence="2">
    <location>
        <begin position="124"/>
        <end position="275"/>
    </location>
</feature>
<protein>
    <submittedName>
        <fullName evidence="4">Dehydroquinate synthase-like protein</fullName>
    </submittedName>
</protein>
<dbReference type="Gene3D" id="1.20.1090.10">
    <property type="entry name" value="Dehydroquinate synthase-like - alpha domain"/>
    <property type="match status" value="1"/>
</dbReference>
<keyword evidence="1" id="KW-0560">Oxidoreductase</keyword>
<evidence type="ECO:0000259" key="3">
    <source>
        <dbReference type="Pfam" id="PF25137"/>
    </source>
</evidence>
<dbReference type="InterPro" id="IPR039697">
    <property type="entry name" value="Alcohol_dehydrogenase_Fe"/>
</dbReference>
<comment type="caution">
    <text evidence="4">The sequence shown here is derived from an EMBL/GenBank/DDBJ whole genome shotgun (WGS) entry which is preliminary data.</text>
</comment>
<evidence type="ECO:0000256" key="1">
    <source>
        <dbReference type="ARBA" id="ARBA00023002"/>
    </source>
</evidence>
<evidence type="ECO:0000313" key="5">
    <source>
        <dbReference type="Proteomes" id="UP000799441"/>
    </source>
</evidence>
<dbReference type="OrthoDB" id="339764at2759"/>
<proteinExistence type="predicted"/>
<keyword evidence="5" id="KW-1185">Reference proteome</keyword>
<feature type="domain" description="Fe-containing alcohol dehydrogenase-like C-terminal" evidence="3">
    <location>
        <begin position="289"/>
        <end position="467"/>
    </location>
</feature>
<dbReference type="Pfam" id="PF00465">
    <property type="entry name" value="Fe-ADH"/>
    <property type="match status" value="1"/>
</dbReference>
<dbReference type="GO" id="GO:0046872">
    <property type="term" value="F:metal ion binding"/>
    <property type="evidence" value="ECO:0007669"/>
    <property type="project" value="InterPro"/>
</dbReference>
<evidence type="ECO:0000259" key="2">
    <source>
        <dbReference type="Pfam" id="PF00465"/>
    </source>
</evidence>
<dbReference type="EMBL" id="MU003782">
    <property type="protein sequence ID" value="KAF2722488.1"/>
    <property type="molecule type" value="Genomic_DNA"/>
</dbReference>
<dbReference type="GO" id="GO:0004022">
    <property type="term" value="F:alcohol dehydrogenase (NAD+) activity"/>
    <property type="evidence" value="ECO:0007669"/>
    <property type="project" value="TreeGrafter"/>
</dbReference>
<dbReference type="InterPro" id="IPR018211">
    <property type="entry name" value="ADH_Fe_CS"/>
</dbReference>